<sequence length="104" mass="11326">MTQPDIELDSQALRRHAQMVDQVADMFDEVKAAAGYLNLHDEVYGEWPGRLIVPLLNIAQDHAVDELSTGTDATSHLAQLLRSVADDADITDGAAARRIREAGS</sequence>
<organism evidence="1 2">
    <name type="scientific">Couchioplanes caeruleus subsp. caeruleus</name>
    <dbReference type="NCBI Taxonomy" id="56427"/>
    <lineage>
        <taxon>Bacteria</taxon>
        <taxon>Bacillati</taxon>
        <taxon>Actinomycetota</taxon>
        <taxon>Actinomycetes</taxon>
        <taxon>Micromonosporales</taxon>
        <taxon>Micromonosporaceae</taxon>
        <taxon>Couchioplanes</taxon>
    </lineage>
</organism>
<name>A0A1K0FF56_9ACTN</name>
<accession>A0A1K0FF56</accession>
<keyword evidence="2" id="KW-1185">Reference proteome</keyword>
<proteinExistence type="predicted"/>
<evidence type="ECO:0008006" key="3">
    <source>
        <dbReference type="Google" id="ProtNLM"/>
    </source>
</evidence>
<dbReference type="Proteomes" id="UP000182486">
    <property type="component" value="Unassembled WGS sequence"/>
</dbReference>
<comment type="caution">
    <text evidence="1">The sequence shown here is derived from an EMBL/GenBank/DDBJ whole genome shotgun (WGS) entry which is preliminary data.</text>
</comment>
<dbReference type="AlphaFoldDB" id="A0A1K0FF56"/>
<reference evidence="1 2" key="1">
    <citation type="submission" date="2016-09" db="EMBL/GenBank/DDBJ databases">
        <title>Couchioplanes caeruleus draft genome sequence.</title>
        <authorList>
            <person name="Sheehan J."/>
            <person name="Caffrey P."/>
        </authorList>
    </citation>
    <scope>NUCLEOTIDE SEQUENCE [LARGE SCALE GENOMIC DNA]</scope>
    <source>
        <strain evidence="1 2">DSM 43634</strain>
    </source>
</reference>
<protein>
    <recommendedName>
        <fullName evidence="3">Excreted virulence factor EspC (Type VII ESX diderm)</fullName>
    </recommendedName>
</protein>
<dbReference type="EMBL" id="MEIA01000326">
    <property type="protein sequence ID" value="OJF11461.1"/>
    <property type="molecule type" value="Genomic_DNA"/>
</dbReference>
<evidence type="ECO:0000313" key="2">
    <source>
        <dbReference type="Proteomes" id="UP000182486"/>
    </source>
</evidence>
<gene>
    <name evidence="1" type="ORF">BG844_26205</name>
</gene>
<evidence type="ECO:0000313" key="1">
    <source>
        <dbReference type="EMBL" id="OJF11461.1"/>
    </source>
</evidence>